<gene>
    <name evidence="2" type="ORF">METZ01_LOCUS277570</name>
</gene>
<dbReference type="EMBL" id="UINC01081144">
    <property type="protein sequence ID" value="SVC24716.1"/>
    <property type="molecule type" value="Genomic_DNA"/>
</dbReference>
<reference evidence="2" key="1">
    <citation type="submission" date="2018-05" db="EMBL/GenBank/DDBJ databases">
        <authorList>
            <person name="Lanie J.A."/>
            <person name="Ng W.-L."/>
            <person name="Kazmierczak K.M."/>
            <person name="Andrzejewski T.M."/>
            <person name="Davidsen T.M."/>
            <person name="Wayne K.J."/>
            <person name="Tettelin H."/>
            <person name="Glass J.I."/>
            <person name="Rusch D."/>
            <person name="Podicherti R."/>
            <person name="Tsui H.-C.T."/>
            <person name="Winkler M.E."/>
        </authorList>
    </citation>
    <scope>NUCLEOTIDE SEQUENCE</scope>
</reference>
<evidence type="ECO:0000313" key="2">
    <source>
        <dbReference type="EMBL" id="SVC24716.1"/>
    </source>
</evidence>
<dbReference type="Pfam" id="PF01323">
    <property type="entry name" value="DSBA"/>
    <property type="match status" value="1"/>
</dbReference>
<dbReference type="PROSITE" id="PS51352">
    <property type="entry name" value="THIOREDOXIN_2"/>
    <property type="match status" value="1"/>
</dbReference>
<sequence>MHMRKYTSLLATTLLMLALSMVPIAGVSPKDIDTFKMCDPNNRDGHVCDRSVTEADGVSSTVEDDRPATAADSLPVGAIRKIVRDYLLEHPEVLLEAQEALTAKQAGRKALQARTAIQQNRHEIFEDPTAPVGGNLDGAITIVEFFDYRCGYCRRAKLTLDKLLVDYTDIRIVYKELPILGPGSTLAARAALASRAQGNYLAFHSALMEDTREFDLHGILAIAESVGVDP</sequence>
<accession>A0A382KKM6</accession>
<name>A0A382KKM6_9ZZZZ</name>
<dbReference type="SUPFAM" id="SSF52833">
    <property type="entry name" value="Thioredoxin-like"/>
    <property type="match status" value="1"/>
</dbReference>
<dbReference type="InterPro" id="IPR001853">
    <property type="entry name" value="DSBA-like_thioredoxin_dom"/>
</dbReference>
<organism evidence="2">
    <name type="scientific">marine metagenome</name>
    <dbReference type="NCBI Taxonomy" id="408172"/>
    <lineage>
        <taxon>unclassified sequences</taxon>
        <taxon>metagenomes</taxon>
        <taxon>ecological metagenomes</taxon>
    </lineage>
</organism>
<evidence type="ECO:0000259" key="1">
    <source>
        <dbReference type="PROSITE" id="PS51352"/>
    </source>
</evidence>
<feature type="non-terminal residue" evidence="2">
    <location>
        <position position="230"/>
    </location>
</feature>
<feature type="domain" description="Thioredoxin" evidence="1">
    <location>
        <begin position="104"/>
        <end position="230"/>
    </location>
</feature>
<dbReference type="InterPro" id="IPR036249">
    <property type="entry name" value="Thioredoxin-like_sf"/>
</dbReference>
<dbReference type="InterPro" id="IPR041205">
    <property type="entry name" value="ScsC_N"/>
</dbReference>
<dbReference type="Gene3D" id="3.40.30.10">
    <property type="entry name" value="Glutaredoxin"/>
    <property type="match status" value="1"/>
</dbReference>
<dbReference type="AlphaFoldDB" id="A0A382KKM6"/>
<dbReference type="GO" id="GO:0016491">
    <property type="term" value="F:oxidoreductase activity"/>
    <property type="evidence" value="ECO:0007669"/>
    <property type="project" value="InterPro"/>
</dbReference>
<proteinExistence type="predicted"/>
<protein>
    <recommendedName>
        <fullName evidence="1">Thioredoxin domain-containing protein</fullName>
    </recommendedName>
</protein>
<dbReference type="Pfam" id="PF18312">
    <property type="entry name" value="ScsC_N"/>
    <property type="match status" value="1"/>
</dbReference>
<dbReference type="InterPro" id="IPR013766">
    <property type="entry name" value="Thioredoxin_domain"/>
</dbReference>